<keyword evidence="1 6" id="KW-0812">Transmembrane</keyword>
<evidence type="ECO:0000256" key="1">
    <source>
        <dbReference type="ARBA" id="ARBA00022692"/>
    </source>
</evidence>
<accession>A0A1G6T9E4</accession>
<feature type="domain" description="Methyl-accepting transducer" evidence="7">
    <location>
        <begin position="276"/>
        <end position="431"/>
    </location>
</feature>
<dbReference type="PROSITE" id="PS50111">
    <property type="entry name" value="CHEMOTAXIS_TRANSDUC_2"/>
    <property type="match status" value="1"/>
</dbReference>
<keyword evidence="6" id="KW-0472">Membrane</keyword>
<name>A0A1G6T9E4_9ACTN</name>
<comment type="similarity">
    <text evidence="4">Belongs to the methyl-accepting chemotaxis (MCP) protein family.</text>
</comment>
<evidence type="ECO:0000256" key="5">
    <source>
        <dbReference type="PROSITE-ProRule" id="PRU00284"/>
    </source>
</evidence>
<dbReference type="InterPro" id="IPR024478">
    <property type="entry name" value="HlyB_4HB_MCP"/>
</dbReference>
<feature type="transmembrane region" description="Helical" evidence="6">
    <location>
        <begin position="200"/>
        <end position="221"/>
    </location>
</feature>
<dbReference type="PANTHER" id="PTHR32089">
    <property type="entry name" value="METHYL-ACCEPTING CHEMOTAXIS PROTEIN MCPB"/>
    <property type="match status" value="1"/>
</dbReference>
<sequence>MSRRTPYLWFRDKTVRTKILSSVGLVAVVACTVGVVGLTSLSDSADRTEAMYDDNVRGIELLDGAMADLLTVRVEMRNAMIATDEAGTRDANAALLAAHEDFESDLDTYLTNAPADVRPTIEAIASDVRESADYTQATLLPLALAGQDAAWIKASRTDLGQGFAAAVEPLQELVDAESQEAADAAVASRDAYGAARTTSLVLLAVGLLAGSSLGWLVAAAVGRNVRRVQDVAEGLAEGDLTRRADLETQDDIGRMGASLDAATERLRDLIVSVVSSADAVAASSEELSASSQQIAAGAEETSVQAGVVSGAADEVSRNVGTVAAGAEEMGASIREIAHSANEAARVAGEAVSTVEVTNETVAKLGTSSQEIGNVVKVITSIAEQTNLLALNATIEAARAGEAGKGFAVVANEVKELAQETARATEDISRRV</sequence>
<dbReference type="Pfam" id="PF12729">
    <property type="entry name" value="4HB_MCP_1"/>
    <property type="match status" value="1"/>
</dbReference>
<dbReference type="EMBL" id="FMZM01000007">
    <property type="protein sequence ID" value="SDD25474.1"/>
    <property type="molecule type" value="Genomic_DNA"/>
</dbReference>
<dbReference type="PRINTS" id="PR00260">
    <property type="entry name" value="CHEMTRNSDUCR"/>
</dbReference>
<feature type="domain" description="HAMP" evidence="8">
    <location>
        <begin position="219"/>
        <end position="271"/>
    </location>
</feature>
<dbReference type="GO" id="GO:0007165">
    <property type="term" value="P:signal transduction"/>
    <property type="evidence" value="ECO:0007669"/>
    <property type="project" value="UniProtKB-KW"/>
</dbReference>
<evidence type="ECO:0000313" key="9">
    <source>
        <dbReference type="EMBL" id="SDD25474.1"/>
    </source>
</evidence>
<feature type="non-terminal residue" evidence="9">
    <location>
        <position position="431"/>
    </location>
</feature>
<evidence type="ECO:0000256" key="3">
    <source>
        <dbReference type="ARBA" id="ARBA00023224"/>
    </source>
</evidence>
<evidence type="ECO:0000256" key="6">
    <source>
        <dbReference type="SAM" id="Phobius"/>
    </source>
</evidence>
<dbReference type="PANTHER" id="PTHR32089:SF112">
    <property type="entry name" value="LYSOZYME-LIKE PROTEIN-RELATED"/>
    <property type="match status" value="1"/>
</dbReference>
<reference evidence="10" key="1">
    <citation type="submission" date="2016-10" db="EMBL/GenBank/DDBJ databases">
        <authorList>
            <person name="Varghese N."/>
            <person name="Submissions S."/>
        </authorList>
    </citation>
    <scope>NUCLEOTIDE SEQUENCE [LARGE SCALE GENOMIC DNA]</scope>
    <source>
        <strain evidence="10">CGMCC 4.6858</strain>
    </source>
</reference>
<dbReference type="InterPro" id="IPR003660">
    <property type="entry name" value="HAMP_dom"/>
</dbReference>
<gene>
    <name evidence="9" type="ORF">SAMN05421872_1071</name>
</gene>
<dbReference type="Gene3D" id="1.10.287.950">
    <property type="entry name" value="Methyl-accepting chemotaxis protein"/>
    <property type="match status" value="1"/>
</dbReference>
<dbReference type="Pfam" id="PF00015">
    <property type="entry name" value="MCPsignal"/>
    <property type="match status" value="1"/>
</dbReference>
<dbReference type="SUPFAM" id="SSF58104">
    <property type="entry name" value="Methyl-accepting chemotaxis protein (MCP) signaling domain"/>
    <property type="match status" value="1"/>
</dbReference>
<dbReference type="GO" id="GO:0006935">
    <property type="term" value="P:chemotaxis"/>
    <property type="evidence" value="ECO:0007669"/>
    <property type="project" value="InterPro"/>
</dbReference>
<evidence type="ECO:0000256" key="2">
    <source>
        <dbReference type="ARBA" id="ARBA00022989"/>
    </source>
</evidence>
<dbReference type="Proteomes" id="UP000199034">
    <property type="component" value="Unassembled WGS sequence"/>
</dbReference>
<keyword evidence="10" id="KW-1185">Reference proteome</keyword>
<evidence type="ECO:0000313" key="10">
    <source>
        <dbReference type="Proteomes" id="UP000199034"/>
    </source>
</evidence>
<dbReference type="PROSITE" id="PS51257">
    <property type="entry name" value="PROKAR_LIPOPROTEIN"/>
    <property type="match status" value="1"/>
</dbReference>
<dbReference type="STRING" id="1045774.SAMN05421872_1071"/>
<dbReference type="GO" id="GO:0016020">
    <property type="term" value="C:membrane"/>
    <property type="evidence" value="ECO:0007669"/>
    <property type="project" value="InterPro"/>
</dbReference>
<protein>
    <submittedName>
        <fullName evidence="9">Methyl-accepting chemotaxis protein</fullName>
    </submittedName>
</protein>
<evidence type="ECO:0000256" key="4">
    <source>
        <dbReference type="ARBA" id="ARBA00029447"/>
    </source>
</evidence>
<dbReference type="PROSITE" id="PS50885">
    <property type="entry name" value="HAMP"/>
    <property type="match status" value="1"/>
</dbReference>
<dbReference type="AlphaFoldDB" id="A0A1G6T9E4"/>
<dbReference type="SMART" id="SM00304">
    <property type="entry name" value="HAMP"/>
    <property type="match status" value="1"/>
</dbReference>
<evidence type="ECO:0000259" key="8">
    <source>
        <dbReference type="PROSITE" id="PS50885"/>
    </source>
</evidence>
<feature type="transmembrane region" description="Helical" evidence="6">
    <location>
        <begin position="20"/>
        <end position="41"/>
    </location>
</feature>
<evidence type="ECO:0000259" key="7">
    <source>
        <dbReference type="PROSITE" id="PS50111"/>
    </source>
</evidence>
<dbReference type="RefSeq" id="WP_211752941.1">
    <property type="nucleotide sequence ID" value="NZ_FMZM01000007.1"/>
</dbReference>
<keyword evidence="2 6" id="KW-1133">Transmembrane helix</keyword>
<proteinExistence type="inferred from homology"/>
<keyword evidence="3 5" id="KW-0807">Transducer</keyword>
<dbReference type="InterPro" id="IPR004089">
    <property type="entry name" value="MCPsignal_dom"/>
</dbReference>
<organism evidence="9 10">
    <name type="scientific">Nocardioides lianchengensis</name>
    <dbReference type="NCBI Taxonomy" id="1045774"/>
    <lineage>
        <taxon>Bacteria</taxon>
        <taxon>Bacillati</taxon>
        <taxon>Actinomycetota</taxon>
        <taxon>Actinomycetes</taxon>
        <taxon>Propionibacteriales</taxon>
        <taxon>Nocardioidaceae</taxon>
        <taxon>Nocardioides</taxon>
    </lineage>
</organism>
<dbReference type="CDD" id="cd06225">
    <property type="entry name" value="HAMP"/>
    <property type="match status" value="1"/>
</dbReference>
<dbReference type="SMART" id="SM00283">
    <property type="entry name" value="MA"/>
    <property type="match status" value="1"/>
</dbReference>
<dbReference type="GO" id="GO:0004888">
    <property type="term" value="F:transmembrane signaling receptor activity"/>
    <property type="evidence" value="ECO:0007669"/>
    <property type="project" value="InterPro"/>
</dbReference>
<dbReference type="InterPro" id="IPR004090">
    <property type="entry name" value="Chemotax_Me-accpt_rcpt"/>
</dbReference>